<evidence type="ECO:0000313" key="2">
    <source>
        <dbReference type="EMBL" id="KAK7734823.1"/>
    </source>
</evidence>
<comment type="caution">
    <text evidence="2">The sequence shown here is derived from an EMBL/GenBank/DDBJ whole genome shotgun (WGS) entry which is preliminary data.</text>
</comment>
<feature type="compositionally biased region" description="Low complexity" evidence="1">
    <location>
        <begin position="287"/>
        <end position="298"/>
    </location>
</feature>
<dbReference type="Proteomes" id="UP001430848">
    <property type="component" value="Unassembled WGS sequence"/>
</dbReference>
<name>A0ABR1PEA6_DIAER</name>
<dbReference type="InterPro" id="IPR012337">
    <property type="entry name" value="RNaseH-like_sf"/>
</dbReference>
<dbReference type="Gene3D" id="3.30.420.10">
    <property type="entry name" value="Ribonuclease H-like superfamily/Ribonuclease H"/>
    <property type="match status" value="1"/>
</dbReference>
<gene>
    <name evidence="2" type="ORF">SLS63_004243</name>
</gene>
<evidence type="ECO:0000313" key="3">
    <source>
        <dbReference type="Proteomes" id="UP001430848"/>
    </source>
</evidence>
<evidence type="ECO:0000256" key="1">
    <source>
        <dbReference type="SAM" id="MobiDB-lite"/>
    </source>
</evidence>
<feature type="compositionally biased region" description="Basic and acidic residues" evidence="1">
    <location>
        <begin position="246"/>
        <end position="267"/>
    </location>
</feature>
<proteinExistence type="predicted"/>
<evidence type="ECO:0008006" key="4">
    <source>
        <dbReference type="Google" id="ProtNLM"/>
    </source>
</evidence>
<accession>A0ABR1PEA6</accession>
<feature type="compositionally biased region" description="Basic residues" evidence="1">
    <location>
        <begin position="268"/>
        <end position="281"/>
    </location>
</feature>
<keyword evidence="3" id="KW-1185">Reference proteome</keyword>
<reference evidence="2 3" key="1">
    <citation type="submission" date="2024-02" db="EMBL/GenBank/DDBJ databases">
        <title>De novo assembly and annotation of 12 fungi associated with fruit tree decline syndrome in Ontario, Canada.</title>
        <authorList>
            <person name="Sulman M."/>
            <person name="Ellouze W."/>
            <person name="Ilyukhin E."/>
        </authorList>
    </citation>
    <scope>NUCLEOTIDE SEQUENCE [LARGE SCALE GENOMIC DNA]</scope>
    <source>
        <strain evidence="2 3">M169</strain>
    </source>
</reference>
<dbReference type="InterPro" id="IPR036397">
    <property type="entry name" value="RNaseH_sf"/>
</dbReference>
<protein>
    <recommendedName>
        <fullName evidence="4">RNase H type-1 domain-containing protein</fullName>
    </recommendedName>
</protein>
<feature type="region of interest" description="Disordered" evidence="1">
    <location>
        <begin position="210"/>
        <end position="320"/>
    </location>
</feature>
<dbReference type="SUPFAM" id="SSF53098">
    <property type="entry name" value="Ribonuclease H-like"/>
    <property type="match status" value="1"/>
</dbReference>
<organism evidence="2 3">
    <name type="scientific">Diaporthe eres</name>
    <name type="common">Phomopsis oblonga</name>
    <dbReference type="NCBI Taxonomy" id="83184"/>
    <lineage>
        <taxon>Eukaryota</taxon>
        <taxon>Fungi</taxon>
        <taxon>Dikarya</taxon>
        <taxon>Ascomycota</taxon>
        <taxon>Pezizomycotina</taxon>
        <taxon>Sordariomycetes</taxon>
        <taxon>Sordariomycetidae</taxon>
        <taxon>Diaporthales</taxon>
        <taxon>Diaporthaceae</taxon>
        <taxon>Diaporthe</taxon>
        <taxon>Diaporthe eres species complex</taxon>
    </lineage>
</organism>
<sequence length="443" mass="49292">MNSDFFCPPGDPGPQDYLFFRDAAQRAAAHVSSPDDIQLNIFTDGSPASKIKPGGVGICFSSWMPDQVDHTTKTLGFVVPGVKCSNETEIVALADAVLVVSADIKRNVEALTSNKWSVKVNVRSDSLNALRVLENPERRARLATNRALRLRDLVQFTLSEFRNLPIDVTVAFWWIPATAVPQHRFADKKSKCVAVKTGKAPLSQAMKAIFPKHNGRPPHPARLSASKISAPNVNEEEEQLDAGEILDSRNEDHSGKQPVKGRADHVGHSRRLGARASRRQAMRREGSASGSHSPGAAAVTSNEIVSSSKAAESSKPPKDLKEDVHRLIPLDSFMPATFDRYIWKSKYPEFYSQLWDAIGSLPRQQRYLMTAVLEDQISANIYPGWNKYHGTMFSGILANYRALDYPNVFWHVQRGAEMLPGPMRDFMKYAIRKQHETNCIRCG</sequence>
<dbReference type="EMBL" id="JAKNSF020000015">
    <property type="protein sequence ID" value="KAK7734823.1"/>
    <property type="molecule type" value="Genomic_DNA"/>
</dbReference>